<keyword evidence="3" id="KW-1185">Reference proteome</keyword>
<evidence type="ECO:0000313" key="3">
    <source>
        <dbReference type="Proteomes" id="UP000193925"/>
    </source>
</evidence>
<evidence type="ECO:0000256" key="1">
    <source>
        <dbReference type="SAM" id="MobiDB-lite"/>
    </source>
</evidence>
<feature type="region of interest" description="Disordered" evidence="1">
    <location>
        <begin position="1"/>
        <end position="33"/>
    </location>
</feature>
<sequence length="78" mass="8451">MRYFHTGVVGPDSRGSAALAGRPARGAKDKKSAAISLPTEMSRMLWIRKLFSKKPKIAIEHSLNSRCGGSFGIHSPLN</sequence>
<reference evidence="2 3" key="1">
    <citation type="submission" date="2017-03" db="EMBL/GenBank/DDBJ databases">
        <authorList>
            <person name="Regsiter A."/>
            <person name="William W."/>
        </authorList>
    </citation>
    <scope>NUCLEOTIDE SEQUENCE [LARGE SCALE GENOMIC DNA]</scope>
    <source>
        <strain evidence="2">PRJEB5721</strain>
    </source>
</reference>
<organism evidence="2 3">
    <name type="scientific">Acidithiobacillus ferrivorans</name>
    <dbReference type="NCBI Taxonomy" id="160808"/>
    <lineage>
        <taxon>Bacteria</taxon>
        <taxon>Pseudomonadati</taxon>
        <taxon>Pseudomonadota</taxon>
        <taxon>Acidithiobacillia</taxon>
        <taxon>Acidithiobacillales</taxon>
        <taxon>Acidithiobacillaceae</taxon>
        <taxon>Acidithiobacillus</taxon>
    </lineage>
</organism>
<dbReference type="Proteomes" id="UP000193925">
    <property type="component" value="Chromosome AFERRI"/>
</dbReference>
<protein>
    <submittedName>
        <fullName evidence="2">Uncharacterized protein</fullName>
    </submittedName>
</protein>
<accession>A0ABY1ML32</accession>
<evidence type="ECO:0000313" key="2">
    <source>
        <dbReference type="EMBL" id="SMH64489.1"/>
    </source>
</evidence>
<dbReference type="EMBL" id="LT841305">
    <property type="protein sequence ID" value="SMH64489.1"/>
    <property type="molecule type" value="Genomic_DNA"/>
</dbReference>
<name>A0ABY1ML32_9PROT</name>
<gene>
    <name evidence="2" type="ORF">AFERRI_10522</name>
</gene>
<proteinExistence type="predicted"/>